<dbReference type="Pfam" id="PF00440">
    <property type="entry name" value="TetR_N"/>
    <property type="match status" value="1"/>
</dbReference>
<evidence type="ECO:0000256" key="2">
    <source>
        <dbReference type="ARBA" id="ARBA00023015"/>
    </source>
</evidence>
<dbReference type="PANTHER" id="PTHR30055">
    <property type="entry name" value="HTH-TYPE TRANSCRIPTIONAL REGULATOR RUTR"/>
    <property type="match status" value="1"/>
</dbReference>
<evidence type="ECO:0000256" key="1">
    <source>
        <dbReference type="ARBA" id="ARBA00022491"/>
    </source>
</evidence>
<sequence length="220" mass="24168">MFRSMKTQDRKRGPYAKSAQRRRQIIEAAFDVFAARGYQGGSLQEVADRVGLSQTSILHYFPSKRALLIAVLEQRDAVAKPQPSEAPQGLVEVVLAQAMHNQTIPGLIELYTVLCGEAVTEGYPARDYFVDRFSRLRASYARRLRELEARGRLRPGVDVDRAAASLVALWDGIQAQWLLDRDTVDVVGCLGDFLNGIIVPAEHSAVGADAGSESRTAPEG</sequence>
<evidence type="ECO:0000313" key="7">
    <source>
        <dbReference type="EMBL" id="SPD85081.1"/>
    </source>
</evidence>
<dbReference type="AlphaFoldDB" id="A0A2N9JA52"/>
<accession>A0A2N9JA52</accession>
<dbReference type="InterPro" id="IPR050109">
    <property type="entry name" value="HTH-type_TetR-like_transc_reg"/>
</dbReference>
<dbReference type="InterPro" id="IPR036271">
    <property type="entry name" value="Tet_transcr_reg_TetR-rel_C_sf"/>
</dbReference>
<dbReference type="PRINTS" id="PR00455">
    <property type="entry name" value="HTHTETR"/>
</dbReference>
<organism evidence="7 8">
    <name type="scientific">Micropruina glycogenica</name>
    <dbReference type="NCBI Taxonomy" id="75385"/>
    <lineage>
        <taxon>Bacteria</taxon>
        <taxon>Bacillati</taxon>
        <taxon>Actinomycetota</taxon>
        <taxon>Actinomycetes</taxon>
        <taxon>Propionibacteriales</taxon>
        <taxon>Nocardioidaceae</taxon>
        <taxon>Micropruina</taxon>
    </lineage>
</organism>
<evidence type="ECO:0000256" key="4">
    <source>
        <dbReference type="ARBA" id="ARBA00023163"/>
    </source>
</evidence>
<dbReference type="InterPro" id="IPR001647">
    <property type="entry name" value="HTH_TetR"/>
</dbReference>
<keyword evidence="1" id="KW-0678">Repressor</keyword>
<proteinExistence type="predicted"/>
<dbReference type="SUPFAM" id="SSF46689">
    <property type="entry name" value="Homeodomain-like"/>
    <property type="match status" value="1"/>
</dbReference>
<dbReference type="PANTHER" id="PTHR30055:SF226">
    <property type="entry name" value="HTH-TYPE TRANSCRIPTIONAL REGULATOR PKSA"/>
    <property type="match status" value="1"/>
</dbReference>
<dbReference type="InterPro" id="IPR009057">
    <property type="entry name" value="Homeodomain-like_sf"/>
</dbReference>
<keyword evidence="4" id="KW-0804">Transcription</keyword>
<reference evidence="7 8" key="1">
    <citation type="submission" date="2018-02" db="EMBL/GenBank/DDBJ databases">
        <authorList>
            <person name="Cohen D.B."/>
            <person name="Kent A.D."/>
        </authorList>
    </citation>
    <scope>NUCLEOTIDE SEQUENCE [LARGE SCALE GENOMIC DNA]</scope>
    <source>
        <strain evidence="7">1</strain>
    </source>
</reference>
<name>A0A2N9JA52_9ACTN</name>
<gene>
    <name evidence="7" type="primary">rutR</name>
    <name evidence="7" type="ORF">MPLG2_0045</name>
</gene>
<dbReference type="KEGG" id="mgg:MPLG2_0045"/>
<keyword evidence="3 5" id="KW-0238">DNA-binding</keyword>
<keyword evidence="2" id="KW-0805">Transcription regulation</keyword>
<evidence type="ECO:0000256" key="5">
    <source>
        <dbReference type="PROSITE-ProRule" id="PRU00335"/>
    </source>
</evidence>
<evidence type="ECO:0000259" key="6">
    <source>
        <dbReference type="PROSITE" id="PS50977"/>
    </source>
</evidence>
<dbReference type="GO" id="GO:0000976">
    <property type="term" value="F:transcription cis-regulatory region binding"/>
    <property type="evidence" value="ECO:0007669"/>
    <property type="project" value="TreeGrafter"/>
</dbReference>
<dbReference type="Proteomes" id="UP000238164">
    <property type="component" value="Chromosome 1"/>
</dbReference>
<evidence type="ECO:0000256" key="3">
    <source>
        <dbReference type="ARBA" id="ARBA00023125"/>
    </source>
</evidence>
<dbReference type="PROSITE" id="PS50977">
    <property type="entry name" value="HTH_TETR_2"/>
    <property type="match status" value="1"/>
</dbReference>
<dbReference type="Gene3D" id="1.10.357.10">
    <property type="entry name" value="Tetracycline Repressor, domain 2"/>
    <property type="match status" value="1"/>
</dbReference>
<dbReference type="Pfam" id="PF13977">
    <property type="entry name" value="TetR_C_6"/>
    <property type="match status" value="1"/>
</dbReference>
<dbReference type="GO" id="GO:0003700">
    <property type="term" value="F:DNA-binding transcription factor activity"/>
    <property type="evidence" value="ECO:0007669"/>
    <property type="project" value="TreeGrafter"/>
</dbReference>
<feature type="DNA-binding region" description="H-T-H motif" evidence="5">
    <location>
        <begin position="42"/>
        <end position="61"/>
    </location>
</feature>
<evidence type="ECO:0000313" key="8">
    <source>
        <dbReference type="Proteomes" id="UP000238164"/>
    </source>
</evidence>
<dbReference type="EMBL" id="LT985188">
    <property type="protein sequence ID" value="SPD85081.1"/>
    <property type="molecule type" value="Genomic_DNA"/>
</dbReference>
<keyword evidence="8" id="KW-1185">Reference proteome</keyword>
<protein>
    <submittedName>
        <fullName evidence="7">HTH-type transcriptional regulator RutR</fullName>
    </submittedName>
</protein>
<dbReference type="SUPFAM" id="SSF48498">
    <property type="entry name" value="Tetracyclin repressor-like, C-terminal domain"/>
    <property type="match status" value="1"/>
</dbReference>
<feature type="domain" description="HTH tetR-type" evidence="6">
    <location>
        <begin position="19"/>
        <end position="79"/>
    </location>
</feature>
<dbReference type="InterPro" id="IPR039538">
    <property type="entry name" value="BetI_C"/>
</dbReference>